<evidence type="ECO:0000259" key="2">
    <source>
        <dbReference type="Pfam" id="PF00248"/>
    </source>
</evidence>
<feature type="domain" description="NADP-dependent oxidoreductase" evidence="2">
    <location>
        <begin position="16"/>
        <end position="323"/>
    </location>
</feature>
<dbReference type="InterPro" id="IPR050523">
    <property type="entry name" value="AKR_Detox_Biosynth"/>
</dbReference>
<dbReference type="Gene3D" id="3.20.20.100">
    <property type="entry name" value="NADP-dependent oxidoreductase domain"/>
    <property type="match status" value="1"/>
</dbReference>
<protein>
    <submittedName>
        <fullName evidence="3">Aldo/keto reductase</fullName>
    </submittedName>
</protein>
<dbReference type="GO" id="GO:0005829">
    <property type="term" value="C:cytosol"/>
    <property type="evidence" value="ECO:0007669"/>
    <property type="project" value="TreeGrafter"/>
</dbReference>
<dbReference type="Pfam" id="PF00248">
    <property type="entry name" value="Aldo_ket_red"/>
    <property type="match status" value="1"/>
</dbReference>
<evidence type="ECO:0000313" key="3">
    <source>
        <dbReference type="EMBL" id="RZO77217.1"/>
    </source>
</evidence>
<gene>
    <name evidence="3" type="ORF">EVA68_02075</name>
</gene>
<dbReference type="PRINTS" id="PR00069">
    <property type="entry name" value="ALDKETRDTASE"/>
</dbReference>
<dbReference type="InterPro" id="IPR020471">
    <property type="entry name" value="AKR"/>
</dbReference>
<reference evidence="3 4" key="1">
    <citation type="submission" date="2019-02" db="EMBL/GenBank/DDBJ databases">
        <title>Prokaryotic population dynamics and viral predation in marine succession experiment using metagenomics: the confinement effect.</title>
        <authorList>
            <person name="Haro-Moreno J.M."/>
            <person name="Rodriguez-Valera F."/>
            <person name="Lopez-Perez M."/>
        </authorList>
    </citation>
    <scope>NUCLEOTIDE SEQUENCE [LARGE SCALE GENOMIC DNA]</scope>
    <source>
        <strain evidence="3">MED-G157</strain>
    </source>
</reference>
<name>A0A520S416_9GAMM</name>
<dbReference type="GO" id="GO:0016491">
    <property type="term" value="F:oxidoreductase activity"/>
    <property type="evidence" value="ECO:0007669"/>
    <property type="project" value="UniProtKB-KW"/>
</dbReference>
<keyword evidence="1" id="KW-0560">Oxidoreductase</keyword>
<dbReference type="Proteomes" id="UP000316199">
    <property type="component" value="Unassembled WGS sequence"/>
</dbReference>
<evidence type="ECO:0000256" key="1">
    <source>
        <dbReference type="ARBA" id="ARBA00023002"/>
    </source>
</evidence>
<comment type="caution">
    <text evidence="3">The sequence shown here is derived from an EMBL/GenBank/DDBJ whole genome shotgun (WGS) entry which is preliminary data.</text>
</comment>
<dbReference type="PANTHER" id="PTHR43364">
    <property type="entry name" value="NADH-SPECIFIC METHYLGLYOXAL REDUCTASE-RELATED"/>
    <property type="match status" value="1"/>
</dbReference>
<evidence type="ECO:0000313" key="4">
    <source>
        <dbReference type="Proteomes" id="UP000316199"/>
    </source>
</evidence>
<sequence>MQYKPLGKSGIEASIVGLGGTSFGGYQESGAPDDKASINAIHAALDNGITLIDTAPSYGWGHSERIIGEAIKGRRDNVVIASKCGVWWKDQRGSSNGIKDGKEVTVSLRPDTIQIEVEDSLKRLGTDYIDLLQCHKPSIPPEETPIEETMECLMNLKHQGKIRAIGVSNVSLKQLTTYDEAGDLSSDQFRYSMLTRDRESDILPYCAKNNIATLTYLSLEQGLLTGKVTLDRVFDQNDFRNNIEKWAPWFKKDNIKRLLDMFSGWEDLLAKYECTIAQLTITWTAKQLGASHILCGSRTAEQSIQNAGAGSINLDHEDMQRISNDLVKLGDPV</sequence>
<dbReference type="SUPFAM" id="SSF51430">
    <property type="entry name" value="NAD(P)-linked oxidoreductase"/>
    <property type="match status" value="1"/>
</dbReference>
<accession>A0A520S416</accession>
<dbReference type="PANTHER" id="PTHR43364:SF4">
    <property type="entry name" value="NAD(P)-LINKED OXIDOREDUCTASE SUPERFAMILY PROTEIN"/>
    <property type="match status" value="1"/>
</dbReference>
<dbReference type="InterPro" id="IPR023210">
    <property type="entry name" value="NADP_OxRdtase_dom"/>
</dbReference>
<proteinExistence type="predicted"/>
<dbReference type="EMBL" id="SHAG01000004">
    <property type="protein sequence ID" value="RZO77217.1"/>
    <property type="molecule type" value="Genomic_DNA"/>
</dbReference>
<organism evidence="3 4">
    <name type="scientific">OM182 bacterium</name>
    <dbReference type="NCBI Taxonomy" id="2510334"/>
    <lineage>
        <taxon>Bacteria</taxon>
        <taxon>Pseudomonadati</taxon>
        <taxon>Pseudomonadota</taxon>
        <taxon>Gammaproteobacteria</taxon>
        <taxon>OMG group</taxon>
        <taxon>OM182 clade</taxon>
    </lineage>
</organism>
<dbReference type="AlphaFoldDB" id="A0A520S416"/>
<dbReference type="InterPro" id="IPR036812">
    <property type="entry name" value="NAD(P)_OxRdtase_dom_sf"/>
</dbReference>